<dbReference type="AlphaFoldDB" id="A0A0D7BW72"/>
<gene>
    <name evidence="7" type="ORF">CYLTODRAFT_341366</name>
</gene>
<accession>A0A0D7BW72</accession>
<keyword evidence="3 7" id="KW-0808">Transferase</keyword>
<evidence type="ECO:0000256" key="5">
    <source>
        <dbReference type="ARBA" id="ARBA00048391"/>
    </source>
</evidence>
<reference evidence="7 8" key="1">
    <citation type="journal article" date="2015" name="Fungal Genet. Biol.">
        <title>Evolution of novel wood decay mechanisms in Agaricales revealed by the genome sequences of Fistulina hepatica and Cylindrobasidium torrendii.</title>
        <authorList>
            <person name="Floudas D."/>
            <person name="Held B.W."/>
            <person name="Riley R."/>
            <person name="Nagy L.G."/>
            <person name="Koehler G."/>
            <person name="Ransdell A.S."/>
            <person name="Younus H."/>
            <person name="Chow J."/>
            <person name="Chiniquy J."/>
            <person name="Lipzen A."/>
            <person name="Tritt A."/>
            <person name="Sun H."/>
            <person name="Haridas S."/>
            <person name="LaButti K."/>
            <person name="Ohm R.A."/>
            <person name="Kues U."/>
            <person name="Blanchette R.A."/>
            <person name="Grigoriev I.V."/>
            <person name="Minto R.E."/>
            <person name="Hibbett D.S."/>
        </authorList>
    </citation>
    <scope>NUCLEOTIDE SEQUENCE [LARGE SCALE GENOMIC DNA]</scope>
    <source>
        <strain evidence="7 8">FP15055 ss-10</strain>
    </source>
</reference>
<evidence type="ECO:0000256" key="1">
    <source>
        <dbReference type="ARBA" id="ARBA00012771"/>
    </source>
</evidence>
<dbReference type="Proteomes" id="UP000054007">
    <property type="component" value="Unassembled WGS sequence"/>
</dbReference>
<sequence>MPLLRRLTSLLGPSQAARELQWIKKHALQARLSVEDLVDRRMRDEPLQYILGTQPFGPLDIRVRAPVLIPRPETEHWTIKLSEAVSPTPAKPFRLLDIGTGTGCIPLLLCHLWPKGSVSACGVDVSDDALTLSRENAKAHGFERGPVDLELRNTFQAVRANILDPAFTTSVDPPYDVVTSNPPYIPFHEYLDLPRSVSRFEDPKALFGGPMDGLDFYPAIVKVLTQDGFMNRNGIVALEIGHQQGEDVHKILKQTGKFKEISIWNDPWGKQRTVFAKM</sequence>
<comment type="catalytic activity">
    <reaction evidence="5">
        <text>L-glutaminyl-[peptide chain release factor] + S-adenosyl-L-methionine = N(5)-methyl-L-glutaminyl-[peptide chain release factor] + S-adenosyl-L-homocysteine + H(+)</text>
        <dbReference type="Rhea" id="RHEA:42896"/>
        <dbReference type="Rhea" id="RHEA-COMP:10271"/>
        <dbReference type="Rhea" id="RHEA-COMP:10272"/>
        <dbReference type="ChEBI" id="CHEBI:15378"/>
        <dbReference type="ChEBI" id="CHEBI:30011"/>
        <dbReference type="ChEBI" id="CHEBI:57856"/>
        <dbReference type="ChEBI" id="CHEBI:59789"/>
        <dbReference type="ChEBI" id="CHEBI:61891"/>
        <dbReference type="EC" id="2.1.1.297"/>
    </reaction>
</comment>
<dbReference type="InterPro" id="IPR029063">
    <property type="entry name" value="SAM-dependent_MTases_sf"/>
</dbReference>
<keyword evidence="4" id="KW-0949">S-adenosyl-L-methionine</keyword>
<dbReference type="Gene3D" id="1.10.8.10">
    <property type="entry name" value="DNA helicase RuvA subunit, C-terminal domain"/>
    <property type="match status" value="1"/>
</dbReference>
<dbReference type="SUPFAM" id="SSF53335">
    <property type="entry name" value="S-adenosyl-L-methionine-dependent methyltransferases"/>
    <property type="match status" value="1"/>
</dbReference>
<dbReference type="OrthoDB" id="269872at2759"/>
<evidence type="ECO:0000256" key="3">
    <source>
        <dbReference type="ARBA" id="ARBA00022679"/>
    </source>
</evidence>
<dbReference type="Pfam" id="PF05175">
    <property type="entry name" value="MTS"/>
    <property type="match status" value="1"/>
</dbReference>
<dbReference type="Gene3D" id="3.40.50.150">
    <property type="entry name" value="Vaccinia Virus protein VP39"/>
    <property type="match status" value="1"/>
</dbReference>
<evidence type="ECO:0000259" key="6">
    <source>
        <dbReference type="Pfam" id="PF05175"/>
    </source>
</evidence>
<proteinExistence type="predicted"/>
<dbReference type="NCBIfam" id="TIGR00536">
    <property type="entry name" value="hemK_fam"/>
    <property type="match status" value="1"/>
</dbReference>
<dbReference type="EC" id="2.1.1.297" evidence="1"/>
<evidence type="ECO:0000256" key="4">
    <source>
        <dbReference type="ARBA" id="ARBA00022691"/>
    </source>
</evidence>
<evidence type="ECO:0000313" key="7">
    <source>
        <dbReference type="EMBL" id="KIY73881.1"/>
    </source>
</evidence>
<keyword evidence="8" id="KW-1185">Reference proteome</keyword>
<dbReference type="CDD" id="cd02440">
    <property type="entry name" value="AdoMet_MTases"/>
    <property type="match status" value="1"/>
</dbReference>
<dbReference type="GO" id="GO:0032259">
    <property type="term" value="P:methylation"/>
    <property type="evidence" value="ECO:0007669"/>
    <property type="project" value="UniProtKB-KW"/>
</dbReference>
<feature type="domain" description="Methyltransferase small" evidence="6">
    <location>
        <begin position="94"/>
        <end position="184"/>
    </location>
</feature>
<organism evidence="7 8">
    <name type="scientific">Cylindrobasidium torrendii FP15055 ss-10</name>
    <dbReference type="NCBI Taxonomy" id="1314674"/>
    <lineage>
        <taxon>Eukaryota</taxon>
        <taxon>Fungi</taxon>
        <taxon>Dikarya</taxon>
        <taxon>Basidiomycota</taxon>
        <taxon>Agaricomycotina</taxon>
        <taxon>Agaricomycetes</taxon>
        <taxon>Agaricomycetidae</taxon>
        <taxon>Agaricales</taxon>
        <taxon>Marasmiineae</taxon>
        <taxon>Physalacriaceae</taxon>
        <taxon>Cylindrobasidium</taxon>
    </lineage>
</organism>
<keyword evidence="2 7" id="KW-0489">Methyltransferase</keyword>
<dbReference type="EMBL" id="KN880433">
    <property type="protein sequence ID" value="KIY73881.1"/>
    <property type="molecule type" value="Genomic_DNA"/>
</dbReference>
<dbReference type="PANTHER" id="PTHR18895:SF74">
    <property type="entry name" value="MTRF1L RELEASE FACTOR GLUTAMINE METHYLTRANSFERASE"/>
    <property type="match status" value="1"/>
</dbReference>
<dbReference type="InterPro" id="IPR007848">
    <property type="entry name" value="Small_mtfrase_dom"/>
</dbReference>
<name>A0A0D7BW72_9AGAR</name>
<dbReference type="GO" id="GO:0005739">
    <property type="term" value="C:mitochondrion"/>
    <property type="evidence" value="ECO:0007669"/>
    <property type="project" value="TreeGrafter"/>
</dbReference>
<dbReference type="InterPro" id="IPR050320">
    <property type="entry name" value="N5-glutamine_MTase"/>
</dbReference>
<dbReference type="STRING" id="1314674.A0A0D7BW72"/>
<dbReference type="GO" id="GO:0102559">
    <property type="term" value="F:peptide chain release factor N(5)-glutamine methyltransferase activity"/>
    <property type="evidence" value="ECO:0007669"/>
    <property type="project" value="UniProtKB-EC"/>
</dbReference>
<dbReference type="InterPro" id="IPR004556">
    <property type="entry name" value="HemK-like"/>
</dbReference>
<dbReference type="PANTHER" id="PTHR18895">
    <property type="entry name" value="HEMK METHYLTRANSFERASE"/>
    <property type="match status" value="1"/>
</dbReference>
<evidence type="ECO:0000256" key="2">
    <source>
        <dbReference type="ARBA" id="ARBA00022603"/>
    </source>
</evidence>
<protein>
    <recommendedName>
        <fullName evidence="1">peptide chain release factor N(5)-glutamine methyltransferase</fullName>
        <ecNumber evidence="1">2.1.1.297</ecNumber>
    </recommendedName>
</protein>
<evidence type="ECO:0000313" key="8">
    <source>
        <dbReference type="Proteomes" id="UP000054007"/>
    </source>
</evidence>